<dbReference type="SUPFAM" id="SSF50630">
    <property type="entry name" value="Acid proteases"/>
    <property type="match status" value="1"/>
</dbReference>
<dbReference type="RefSeq" id="WP_192819140.1">
    <property type="nucleotide sequence ID" value="NZ_CP062310.1"/>
</dbReference>
<dbReference type="EMBL" id="CP062310">
    <property type="protein sequence ID" value="QOJ79168.1"/>
    <property type="molecule type" value="Genomic_DNA"/>
</dbReference>
<reference evidence="1 2" key="1">
    <citation type="submission" date="2020-10" db="EMBL/GenBank/DDBJ databases">
        <title>Thermofilum lucidum 3507LT sp. nov. a novel member of Thermofilaceae family isolated from Chile hot spring, and proposal of description order Thermofilales.</title>
        <authorList>
            <person name="Zayulina K.S."/>
            <person name="Elcheninov A.G."/>
            <person name="Toshchakov S.V."/>
            <person name="Kublanov I.V."/>
        </authorList>
    </citation>
    <scope>NUCLEOTIDE SEQUENCE [LARGE SCALE GENOMIC DNA]</scope>
    <source>
        <strain evidence="1 2">3507LT</strain>
    </source>
</reference>
<dbReference type="GO" id="GO:0006508">
    <property type="term" value="P:proteolysis"/>
    <property type="evidence" value="ECO:0007669"/>
    <property type="project" value="UniProtKB-KW"/>
</dbReference>
<dbReference type="Proteomes" id="UP000594121">
    <property type="component" value="Chromosome"/>
</dbReference>
<dbReference type="InterPro" id="IPR021109">
    <property type="entry name" value="Peptidase_aspartic_dom_sf"/>
</dbReference>
<evidence type="ECO:0000313" key="2">
    <source>
        <dbReference type="Proteomes" id="UP000594121"/>
    </source>
</evidence>
<gene>
    <name evidence="1" type="ORF">IG193_01520</name>
</gene>
<keyword evidence="2" id="KW-1185">Reference proteome</keyword>
<name>A0A7L9FH66_9CREN</name>
<dbReference type="InParanoid" id="A0A7L9FH66"/>
<organism evidence="1 2">
    <name type="scientific">Infirmifilum lucidum</name>
    <dbReference type="NCBI Taxonomy" id="2776706"/>
    <lineage>
        <taxon>Archaea</taxon>
        <taxon>Thermoproteota</taxon>
        <taxon>Thermoprotei</taxon>
        <taxon>Thermofilales</taxon>
        <taxon>Thermofilaceae</taxon>
        <taxon>Infirmifilum</taxon>
    </lineage>
</organism>
<protein>
    <submittedName>
        <fullName evidence="1">Aspartyl protease family protein</fullName>
    </submittedName>
</protein>
<dbReference type="Pfam" id="PF13650">
    <property type="entry name" value="Asp_protease_2"/>
    <property type="match status" value="1"/>
</dbReference>
<keyword evidence="1" id="KW-0645">Protease</keyword>
<accession>A0A7L9FH66</accession>
<dbReference type="GeneID" id="59148534"/>
<evidence type="ECO:0000313" key="1">
    <source>
        <dbReference type="EMBL" id="QOJ79168.1"/>
    </source>
</evidence>
<dbReference type="Gene3D" id="2.40.70.10">
    <property type="entry name" value="Acid Proteases"/>
    <property type="match status" value="1"/>
</dbReference>
<proteinExistence type="predicted"/>
<sequence>MGYVRVKVLVGSPDRTRVEEVVFLADTGAYYTVLPSELAESLSIKPMARAELLLADKRVVEAQLSYAYIKVGEREGVLPVAIMDVPEPVLGVTAMEGLGIKVDPVTGRVEYTRPYGLAMFITENTLFGSRNLHCS</sequence>
<dbReference type="KEGG" id="thel:IG193_01520"/>
<dbReference type="GO" id="GO:0008233">
    <property type="term" value="F:peptidase activity"/>
    <property type="evidence" value="ECO:0007669"/>
    <property type="project" value="UniProtKB-KW"/>
</dbReference>
<keyword evidence="1" id="KW-0378">Hydrolase</keyword>
<dbReference type="AlphaFoldDB" id="A0A7L9FH66"/>